<dbReference type="EMBL" id="QDKJ01000006">
    <property type="protein sequence ID" value="PWC12731.1"/>
    <property type="molecule type" value="Genomic_DNA"/>
</dbReference>
<reference evidence="2 3" key="1">
    <citation type="submission" date="2018-04" db="EMBL/GenBank/DDBJ databases">
        <title>Brenneria corticis sp.nov.</title>
        <authorList>
            <person name="Li Y."/>
        </authorList>
    </citation>
    <scope>NUCLEOTIDE SEQUENCE [LARGE SCALE GENOMIC DNA]</scope>
    <source>
        <strain evidence="2 3">LMG 27715</strain>
    </source>
</reference>
<evidence type="ECO:0000313" key="2">
    <source>
        <dbReference type="EMBL" id="PWC12731.1"/>
    </source>
</evidence>
<dbReference type="Proteomes" id="UP000245138">
    <property type="component" value="Unassembled WGS sequence"/>
</dbReference>
<evidence type="ECO:0008006" key="4">
    <source>
        <dbReference type="Google" id="ProtNLM"/>
    </source>
</evidence>
<dbReference type="InterPro" id="IPR019698">
    <property type="entry name" value="DUF2583"/>
</dbReference>
<dbReference type="RefSeq" id="WP_109054085.1">
    <property type="nucleotide sequence ID" value="NZ_QDKJ01000006.1"/>
</dbReference>
<gene>
    <name evidence="2" type="ORF">B4923_09350</name>
</gene>
<accession>A0A2U1TTK4</accession>
<evidence type="ECO:0000256" key="1">
    <source>
        <dbReference type="SAM" id="Phobius"/>
    </source>
</evidence>
<name>A0A2U1TTK4_9GAMM</name>
<proteinExistence type="predicted"/>
<keyword evidence="1" id="KW-0472">Membrane</keyword>
<feature type="transmembrane region" description="Helical" evidence="1">
    <location>
        <begin position="12"/>
        <end position="30"/>
    </location>
</feature>
<feature type="transmembrane region" description="Helical" evidence="1">
    <location>
        <begin position="42"/>
        <end position="59"/>
    </location>
</feature>
<keyword evidence="1" id="KW-0812">Transmembrane</keyword>
<comment type="caution">
    <text evidence="2">The sequence shown here is derived from an EMBL/GenBank/DDBJ whole genome shotgun (WGS) entry which is preliminary data.</text>
</comment>
<sequence length="89" mass="10273">MKRKNATLLGNVLMGLGMVLMVGGIGYSIISQFPEFKMPSYMTYIDLVGIFAGAIFWLVGARISGREEVADRYWWVKHFDKRCRRQRHS</sequence>
<dbReference type="AlphaFoldDB" id="A0A2U1TTK4"/>
<dbReference type="OrthoDB" id="6494670at2"/>
<keyword evidence="3" id="KW-1185">Reference proteome</keyword>
<keyword evidence="1" id="KW-1133">Transmembrane helix</keyword>
<dbReference type="NCBIfam" id="NF007968">
    <property type="entry name" value="PRK10692.1"/>
    <property type="match status" value="1"/>
</dbReference>
<evidence type="ECO:0000313" key="3">
    <source>
        <dbReference type="Proteomes" id="UP000245138"/>
    </source>
</evidence>
<dbReference type="Pfam" id="PF10762">
    <property type="entry name" value="DUF2583"/>
    <property type="match status" value="1"/>
</dbReference>
<organism evidence="2 3">
    <name type="scientific">Brenneria roseae subsp. americana</name>
    <dbReference type="NCBI Taxonomy" id="1508507"/>
    <lineage>
        <taxon>Bacteria</taxon>
        <taxon>Pseudomonadati</taxon>
        <taxon>Pseudomonadota</taxon>
        <taxon>Gammaproteobacteria</taxon>
        <taxon>Enterobacterales</taxon>
        <taxon>Pectobacteriaceae</taxon>
        <taxon>Brenneria</taxon>
    </lineage>
</organism>
<protein>
    <recommendedName>
        <fullName evidence="4">DUF2583 domain-containing protein</fullName>
    </recommendedName>
</protein>